<dbReference type="Gene3D" id="6.10.340.10">
    <property type="match status" value="1"/>
</dbReference>
<dbReference type="KEGG" id="mag:amb2933"/>
<dbReference type="InterPro" id="IPR036641">
    <property type="entry name" value="HPT_dom_sf"/>
</dbReference>
<keyword evidence="3" id="KW-0175">Coiled coil</keyword>
<dbReference type="Gene3D" id="3.30.450.20">
    <property type="entry name" value="PAS domain"/>
    <property type="match status" value="1"/>
</dbReference>
<accession>Q2W338</accession>
<feature type="compositionally biased region" description="Pro residues" evidence="4">
    <location>
        <begin position="587"/>
        <end position="608"/>
    </location>
</feature>
<dbReference type="SUPFAM" id="SSF158472">
    <property type="entry name" value="HAMP domain-like"/>
    <property type="match status" value="1"/>
</dbReference>
<evidence type="ECO:0000313" key="10">
    <source>
        <dbReference type="Proteomes" id="UP000007058"/>
    </source>
</evidence>
<dbReference type="SMART" id="SM00073">
    <property type="entry name" value="HPT"/>
    <property type="match status" value="1"/>
</dbReference>
<dbReference type="InterPro" id="IPR003018">
    <property type="entry name" value="GAF"/>
</dbReference>
<dbReference type="InterPro" id="IPR008207">
    <property type="entry name" value="Sig_transdc_His_kin_Hpt_dom"/>
</dbReference>
<dbReference type="GO" id="GO:0016020">
    <property type="term" value="C:membrane"/>
    <property type="evidence" value="ECO:0007669"/>
    <property type="project" value="InterPro"/>
</dbReference>
<dbReference type="InterPro" id="IPR003660">
    <property type="entry name" value="HAMP_dom"/>
</dbReference>
<dbReference type="GO" id="GO:0000160">
    <property type="term" value="P:phosphorelay signal transduction system"/>
    <property type="evidence" value="ECO:0007669"/>
    <property type="project" value="UniProtKB-KW"/>
</dbReference>
<reference evidence="9 10" key="1">
    <citation type="journal article" date="2005" name="DNA Res.">
        <title>Complete genome sequence of the facultative anaerobic magnetotactic bacterium Magnetospirillum sp. strain AMB-1.</title>
        <authorList>
            <person name="Matsunaga T."/>
            <person name="Okamura Y."/>
            <person name="Fukuda Y."/>
            <person name="Wahyudi A.T."/>
            <person name="Murase Y."/>
            <person name="Takeyama H."/>
        </authorList>
    </citation>
    <scope>NUCLEOTIDE SEQUENCE [LARGE SCALE GENOMIC DNA]</scope>
    <source>
        <strain evidence="10">ATCC 700264 / AMB-1</strain>
    </source>
</reference>
<feature type="domain" description="HPt" evidence="8">
    <location>
        <begin position="641"/>
        <end position="735"/>
    </location>
</feature>
<dbReference type="Pfam" id="PF00672">
    <property type="entry name" value="HAMP"/>
    <property type="match status" value="1"/>
</dbReference>
<dbReference type="PROSITE" id="PS50112">
    <property type="entry name" value="PAS"/>
    <property type="match status" value="1"/>
</dbReference>
<dbReference type="SMART" id="SM00065">
    <property type="entry name" value="GAF"/>
    <property type="match status" value="1"/>
</dbReference>
<feature type="domain" description="HAMP" evidence="7">
    <location>
        <begin position="218"/>
        <end position="271"/>
    </location>
</feature>
<evidence type="ECO:0000256" key="1">
    <source>
        <dbReference type="ARBA" id="ARBA00023012"/>
    </source>
</evidence>
<dbReference type="SMART" id="SM00091">
    <property type="entry name" value="PAS"/>
    <property type="match status" value="1"/>
</dbReference>
<evidence type="ECO:0000259" key="8">
    <source>
        <dbReference type="PROSITE" id="PS50894"/>
    </source>
</evidence>
<feature type="modified residue" description="Phosphohistidine" evidence="2">
    <location>
        <position position="680"/>
    </location>
</feature>
<gene>
    <name evidence="9" type="ordered locus">amb2933</name>
</gene>
<dbReference type="Proteomes" id="UP000007058">
    <property type="component" value="Chromosome"/>
</dbReference>
<dbReference type="AlphaFoldDB" id="Q2W338"/>
<evidence type="ECO:0000256" key="4">
    <source>
        <dbReference type="SAM" id="MobiDB-lite"/>
    </source>
</evidence>
<dbReference type="Pfam" id="PF13188">
    <property type="entry name" value="PAS_8"/>
    <property type="match status" value="1"/>
</dbReference>
<keyword evidence="5" id="KW-0812">Transmembrane</keyword>
<feature type="transmembrane region" description="Helical" evidence="5">
    <location>
        <begin position="17"/>
        <end position="36"/>
    </location>
</feature>
<dbReference type="Pfam" id="PF01627">
    <property type="entry name" value="Hpt"/>
    <property type="match status" value="1"/>
</dbReference>
<dbReference type="OrthoDB" id="7321800at2"/>
<dbReference type="HOGENOM" id="CLU_346754_0_0_5"/>
<dbReference type="SUPFAM" id="SSF55781">
    <property type="entry name" value="GAF domain-like"/>
    <property type="match status" value="1"/>
</dbReference>
<evidence type="ECO:0000313" key="9">
    <source>
        <dbReference type="EMBL" id="BAE51737.1"/>
    </source>
</evidence>
<feature type="transmembrane region" description="Helical" evidence="5">
    <location>
        <begin position="195"/>
        <end position="216"/>
    </location>
</feature>
<keyword evidence="5" id="KW-0472">Membrane</keyword>
<dbReference type="GO" id="GO:0004672">
    <property type="term" value="F:protein kinase activity"/>
    <property type="evidence" value="ECO:0007669"/>
    <property type="project" value="UniProtKB-ARBA"/>
</dbReference>
<dbReference type="Gene3D" id="1.20.120.160">
    <property type="entry name" value="HPT domain"/>
    <property type="match status" value="1"/>
</dbReference>
<dbReference type="PROSITE" id="PS50885">
    <property type="entry name" value="HAMP"/>
    <property type="match status" value="1"/>
</dbReference>
<evidence type="ECO:0008006" key="11">
    <source>
        <dbReference type="Google" id="ProtNLM"/>
    </source>
</evidence>
<dbReference type="Gene3D" id="3.30.450.40">
    <property type="match status" value="1"/>
</dbReference>
<feature type="coiled-coil region" evidence="3">
    <location>
        <begin position="438"/>
        <end position="472"/>
    </location>
</feature>
<dbReference type="PROSITE" id="PS50894">
    <property type="entry name" value="HPT"/>
    <property type="match status" value="1"/>
</dbReference>
<dbReference type="SUPFAM" id="SSF55785">
    <property type="entry name" value="PYP-like sensor domain (PAS domain)"/>
    <property type="match status" value="1"/>
</dbReference>
<sequence length="814" mass="87112">MKALLTAMERWTLGRKLVLGSLITMVIVIGVGVFGVSSQLRLSRSMELLAGAGVRVALSIKGLQADYAVIGRALRQAILAADAPARQEALRQLEDARKRIRKTGAEIRPRLLKKENGELIDRFERLYVAYGVLVDRALSRLEQGREDEARALVGSAEFQHAGAAVEQLLVQGAEISDANLDAAAHDAVASAMASLWLFAALLVCGVAVALGASRLIGRSIRLPLFRLRDSVAEMAQGNLDRSLPFADYPNEFGELSRAIGVLQAEARRMGAQRWIKTNQAAIQAELQTAESLPVLARNFLAAIAPLLNVGRGVFYVWEEEERHLRLLGSYAHLERKSVHQTFRLGQGVVGQCALERQPIVITDPPEDYVHIGSALGEAPPRVIAALPVLHNARLMAVVELAAFDRFGPDQEALLEGILPALAMTMEILGRTVKTRDLLDETRRQAESMEKQAARLEEQAVELEAQQTEIRATEAWYRGIIEAAPDGMLVIDDRGMIILINPQAEAMFGHGSGELTGRPVEPLIPALMRQDYGTRQGHRLQGVRRDDTVFPLVAGLSRLPTIGGHGGCICVSLREIVVGEVPAPEPWPGAAPPLPEPIAPAPEPAPETKPAPEAMPAARSADALPDLPGIDVKAGLATMANKLSLYTRMLIKFREGQGRFAELFAAAQADSDPSAATRAAHTLKGTAGNIGAKGLQAAAAALEHACKEGGPQDEIEVLLSNTLAELEPVMAGLRRLEGAEPSTAPAISDAEVWVALGKLAALLEDSDSEAGDLLEGLLPKLAGTALATALQPVAKAIDDCDLDEALVQLGKVKVP</sequence>
<dbReference type="EMBL" id="AP007255">
    <property type="protein sequence ID" value="BAE51737.1"/>
    <property type="molecule type" value="Genomic_DNA"/>
</dbReference>
<evidence type="ECO:0000256" key="3">
    <source>
        <dbReference type="SAM" id="Coils"/>
    </source>
</evidence>
<evidence type="ECO:0000256" key="5">
    <source>
        <dbReference type="SAM" id="Phobius"/>
    </source>
</evidence>
<feature type="domain" description="PAS" evidence="6">
    <location>
        <begin position="472"/>
        <end position="517"/>
    </location>
</feature>
<evidence type="ECO:0000256" key="2">
    <source>
        <dbReference type="PROSITE-ProRule" id="PRU00110"/>
    </source>
</evidence>
<protein>
    <recommendedName>
        <fullName evidence="11">Methyl-accepting chemotaxis protein</fullName>
    </recommendedName>
</protein>
<dbReference type="RefSeq" id="WP_011385310.1">
    <property type="nucleotide sequence ID" value="NC_007626.1"/>
</dbReference>
<dbReference type="Pfam" id="PF12729">
    <property type="entry name" value="4HB_MCP_1"/>
    <property type="match status" value="1"/>
</dbReference>
<name>Q2W338_PARM1</name>
<proteinExistence type="predicted"/>
<dbReference type="STRING" id="342108.amb2933"/>
<dbReference type="InterPro" id="IPR000014">
    <property type="entry name" value="PAS"/>
</dbReference>
<dbReference type="Pfam" id="PF13185">
    <property type="entry name" value="GAF_2"/>
    <property type="match status" value="1"/>
</dbReference>
<keyword evidence="10" id="KW-1185">Reference proteome</keyword>
<organism evidence="9 10">
    <name type="scientific">Paramagnetospirillum magneticum (strain ATCC 700264 / AMB-1)</name>
    <name type="common">Magnetospirillum magneticum</name>
    <dbReference type="NCBI Taxonomy" id="342108"/>
    <lineage>
        <taxon>Bacteria</taxon>
        <taxon>Pseudomonadati</taxon>
        <taxon>Pseudomonadota</taxon>
        <taxon>Alphaproteobacteria</taxon>
        <taxon>Rhodospirillales</taxon>
        <taxon>Magnetospirillaceae</taxon>
        <taxon>Paramagnetospirillum</taxon>
    </lineage>
</organism>
<evidence type="ECO:0000259" key="6">
    <source>
        <dbReference type="PROSITE" id="PS50112"/>
    </source>
</evidence>
<keyword evidence="5" id="KW-1133">Transmembrane helix</keyword>
<dbReference type="CDD" id="cd00130">
    <property type="entry name" value="PAS"/>
    <property type="match status" value="1"/>
</dbReference>
<dbReference type="NCBIfam" id="TIGR00229">
    <property type="entry name" value="sensory_box"/>
    <property type="match status" value="1"/>
</dbReference>
<dbReference type="InterPro" id="IPR024478">
    <property type="entry name" value="HlyB_4HB_MCP"/>
</dbReference>
<dbReference type="InterPro" id="IPR029016">
    <property type="entry name" value="GAF-like_dom_sf"/>
</dbReference>
<feature type="region of interest" description="Disordered" evidence="4">
    <location>
        <begin position="587"/>
        <end position="618"/>
    </location>
</feature>
<dbReference type="SUPFAM" id="SSF47226">
    <property type="entry name" value="Histidine-containing phosphotransfer domain, HPT domain"/>
    <property type="match status" value="1"/>
</dbReference>
<keyword evidence="1" id="KW-0902">Two-component regulatory system</keyword>
<dbReference type="SMART" id="SM00304">
    <property type="entry name" value="HAMP"/>
    <property type="match status" value="1"/>
</dbReference>
<keyword evidence="2" id="KW-0597">Phosphoprotein</keyword>
<evidence type="ECO:0000259" key="7">
    <source>
        <dbReference type="PROSITE" id="PS50885"/>
    </source>
</evidence>
<dbReference type="InterPro" id="IPR035965">
    <property type="entry name" value="PAS-like_dom_sf"/>
</dbReference>